<dbReference type="GO" id="GO:0009277">
    <property type="term" value="C:fungal-type cell wall"/>
    <property type="evidence" value="ECO:0007669"/>
    <property type="project" value="UniProtKB-ARBA"/>
</dbReference>
<organism evidence="9 10">
    <name type="scientific">Candida metapsilosis</name>
    <dbReference type="NCBI Taxonomy" id="273372"/>
    <lineage>
        <taxon>Eukaryota</taxon>
        <taxon>Fungi</taxon>
        <taxon>Dikarya</taxon>
        <taxon>Ascomycota</taxon>
        <taxon>Saccharomycotina</taxon>
        <taxon>Pichiomycetes</taxon>
        <taxon>Debaryomycetaceae</taxon>
        <taxon>Candida/Lodderomyces clade</taxon>
        <taxon>Candida</taxon>
    </lineage>
</organism>
<keyword evidence="10" id="KW-1185">Reference proteome</keyword>
<evidence type="ECO:0000256" key="4">
    <source>
        <dbReference type="ARBA" id="ARBA00022729"/>
    </source>
</evidence>
<evidence type="ECO:0000256" key="5">
    <source>
        <dbReference type="ARBA" id="ARBA00023180"/>
    </source>
</evidence>
<gene>
    <name evidence="9" type="ORF">I9W82_003566</name>
</gene>
<feature type="domain" description="Hyphally-regulated cell wall protein N-terminal" evidence="8">
    <location>
        <begin position="11"/>
        <end position="332"/>
    </location>
</feature>
<comment type="caution">
    <text evidence="9">The sequence shown here is derived from an EMBL/GenBank/DDBJ whole genome shotgun (WGS) entry which is preliminary data.</text>
</comment>
<feature type="signal peptide" evidence="7">
    <location>
        <begin position="1"/>
        <end position="18"/>
    </location>
</feature>
<feature type="compositionally biased region" description="Low complexity" evidence="6">
    <location>
        <begin position="1082"/>
        <end position="1100"/>
    </location>
</feature>
<evidence type="ECO:0000313" key="10">
    <source>
        <dbReference type="Proteomes" id="UP000669133"/>
    </source>
</evidence>
<proteinExistence type="predicted"/>
<evidence type="ECO:0000256" key="3">
    <source>
        <dbReference type="ARBA" id="ARBA00022525"/>
    </source>
</evidence>
<evidence type="ECO:0000256" key="1">
    <source>
        <dbReference type="ARBA" id="ARBA00004191"/>
    </source>
</evidence>
<feature type="chain" id="PRO_5034554584" description="Hyphally-regulated cell wall protein N-terminal domain-containing protein" evidence="7">
    <location>
        <begin position="19"/>
        <end position="1197"/>
    </location>
</feature>
<dbReference type="EMBL" id="JAEOAQ010000004">
    <property type="protein sequence ID" value="KAG5418848.1"/>
    <property type="molecule type" value="Genomic_DNA"/>
</dbReference>
<name>A0A8H7ZGX0_9ASCO</name>
<reference evidence="9 10" key="1">
    <citation type="submission" date="2020-12" db="EMBL/GenBank/DDBJ databases">
        <title>Effect of drift, selection, and recombination on the evolution of hybrid genomes in Candida yeast pathogens.</title>
        <authorList>
            <person name="Mixao V."/>
            <person name="Ksiezopolska E."/>
            <person name="Saus E."/>
            <person name="Boekhout T."/>
            <person name="Gacser A."/>
            <person name="Gabaldon T."/>
        </authorList>
    </citation>
    <scope>NUCLEOTIDE SEQUENCE [LARGE SCALE GENOMIC DNA]</scope>
    <source>
        <strain evidence="9 10">BP57</strain>
    </source>
</reference>
<evidence type="ECO:0000256" key="2">
    <source>
        <dbReference type="ARBA" id="ARBA00022512"/>
    </source>
</evidence>
<protein>
    <recommendedName>
        <fullName evidence="8">Hyphally-regulated cell wall protein N-terminal domain-containing protein</fullName>
    </recommendedName>
</protein>
<dbReference type="OrthoDB" id="4022214at2759"/>
<dbReference type="Pfam" id="PF11765">
    <property type="entry name" value="Hyphal_reg_CWP"/>
    <property type="match status" value="1"/>
</dbReference>
<keyword evidence="3" id="KW-0964">Secreted</keyword>
<keyword evidence="2" id="KW-0134">Cell wall</keyword>
<evidence type="ECO:0000256" key="6">
    <source>
        <dbReference type="SAM" id="MobiDB-lite"/>
    </source>
</evidence>
<dbReference type="RefSeq" id="XP_067547964.1">
    <property type="nucleotide sequence ID" value="XM_067692545.1"/>
</dbReference>
<evidence type="ECO:0000259" key="8">
    <source>
        <dbReference type="Pfam" id="PF11765"/>
    </source>
</evidence>
<keyword evidence="5" id="KW-0325">Glycoprotein</keyword>
<feature type="region of interest" description="Disordered" evidence="6">
    <location>
        <begin position="860"/>
        <end position="943"/>
    </location>
</feature>
<comment type="subcellular location">
    <subcellularLocation>
        <location evidence="1">Secreted</location>
        <location evidence="1">Cell wall</location>
    </subcellularLocation>
</comment>
<dbReference type="InterPro" id="IPR021031">
    <property type="entry name" value="Hyphal-reg_cell_wall_N"/>
</dbReference>
<feature type="compositionally biased region" description="Polar residues" evidence="6">
    <location>
        <begin position="1049"/>
        <end position="1079"/>
    </location>
</feature>
<dbReference type="GeneID" id="93652195"/>
<keyword evidence="4 7" id="KW-0732">Signal</keyword>
<feature type="region of interest" description="Disordered" evidence="6">
    <location>
        <begin position="1021"/>
        <end position="1139"/>
    </location>
</feature>
<evidence type="ECO:0000256" key="7">
    <source>
        <dbReference type="SAM" id="SignalP"/>
    </source>
</evidence>
<accession>A0A8H7ZGX0</accession>
<evidence type="ECO:0000313" key="9">
    <source>
        <dbReference type="EMBL" id="KAG5418848.1"/>
    </source>
</evidence>
<feature type="compositionally biased region" description="Low complexity" evidence="6">
    <location>
        <begin position="1034"/>
        <end position="1045"/>
    </location>
</feature>
<dbReference type="AlphaFoldDB" id="A0A8H7ZGX0"/>
<sequence>MIGLIYIISVFMVTCVTGADIYYDTVARGAYNFGAGPITVHSGATWSIVNNANSAFISSLHVEQDARFFVTSISPLISSTVTLLGVINSIVNDGLISFSAHPLSKDSHYNLLGASFKNNGGMYLTGAGDSDMFLDSIFWENNGLLVFAQYQRTKQNINTGIPLGSIRNNGQICLFNKTFKQTLHDIEGSGCITAEENSAIYLANIQRTISTKQKFQLTDSKSSFIVEPYISKRVFKVEGFGQRAGGASNIISINRAIDRGEWSYDSNTGVLYIGNFLRSAYFNIGKGYDKSKFAIVDLNIVELDFVSRGALAYNGPVPNPSYPCQKCKRAPVDPGAQPTQVLTTITQTTDGAISEQTRLINIEVDDYGLFQYETVDYTPVESTTSTELTVTESDVIELMSTTTMTNSSTSSVSSGINYDVSTVTETSSNGYPVESESRYNTQGEMRSDYLESSITSASVPESISTDSTNSLEISSKALSVDFETSSTELDSAYNSDIYIEHESVSSDVSFVHPATQSMVYKSSFVVDSSSGFNTSAIVSSSTEDQVAEITLLATTSGYLMEANQASFYNSSVGLHSSSVSDKTNVDSSVYMNSNHTSMVTETDDYMTSATPETATTGANSTFISTQGLSSVYYEETETSYSAKATPTTEITPYSSSLVLSSSTTVSLNSSDAHYYTTNTSSIESITEFATLTTVNPLVGANSQDNINLLTFSSTNSTVSDVVAKAAGAGNFGIEISSSSTISQIVQTDTPNEPSLESTVGGIDSNTIEAVSIPMSSASIDSLSSDATTTYMPVGESDSTSSFSSVNQPVTYSFGHLDASTDEIVSSSSTRSSSSTMSSWSVTYSEVSESAVVSSVVTNTTLGSSSTESSFVSSSPVASSTMTESALVESTTSSQPSTTASRSSQGQQSASTMSESLPSFSTMSDSLSSSSTMSESLSSSSTSLTTTVHLQSSESSTTEYYVASQTDATSSDANTDEGFAVTQSAWDFHFTNTSTTTEALLTEVTKAASFARVEATAGLTGDVSEIQDNDNGVISEGVSSASSSTEVDSKTVSSSTEAGASKASSSTEADSKTASSSTEIDSSKASSSTEVDSSKASSSTETDSKTDSPSASHHIIPALSNGNTSEAGSNTPTNASKASSNMYTVTTNVVVASSTSNSRAPSVLAPHITTYESSGSLVQFSLSSLVALFATILVSFHL</sequence>
<feature type="compositionally biased region" description="Polar residues" evidence="6">
    <location>
        <begin position="1119"/>
        <end position="1139"/>
    </location>
</feature>
<dbReference type="Proteomes" id="UP000669133">
    <property type="component" value="Unassembled WGS sequence"/>
</dbReference>